<comment type="caution">
    <text evidence="3">The sequence shown here is derived from an EMBL/GenBank/DDBJ whole genome shotgun (WGS) entry which is preliminary data.</text>
</comment>
<accession>A0A9W4H8L6</accession>
<dbReference type="Pfam" id="PF07508">
    <property type="entry name" value="Recombinase"/>
    <property type="match status" value="1"/>
</dbReference>
<dbReference type="Gene3D" id="3.90.1750.20">
    <property type="entry name" value="Putative Large Serine Recombinase, Chain B, Domain 2"/>
    <property type="match status" value="1"/>
</dbReference>
<dbReference type="InterPro" id="IPR011109">
    <property type="entry name" value="DNA_bind_recombinase_dom"/>
</dbReference>
<dbReference type="SUPFAM" id="SSF53041">
    <property type="entry name" value="Resolvase-like"/>
    <property type="match status" value="1"/>
</dbReference>
<proteinExistence type="predicted"/>
<dbReference type="PROSITE" id="PS51737">
    <property type="entry name" value="RECOMBINASE_DNA_BIND"/>
    <property type="match status" value="1"/>
</dbReference>
<evidence type="ECO:0000313" key="4">
    <source>
        <dbReference type="Proteomes" id="UP001153328"/>
    </source>
</evidence>
<dbReference type="AlphaFoldDB" id="A0A9W4H8L6"/>
<feature type="domain" description="Recombinase" evidence="2">
    <location>
        <begin position="97"/>
        <end position="199"/>
    </location>
</feature>
<dbReference type="Gene3D" id="3.40.50.1390">
    <property type="entry name" value="Resolvase, N-terminal catalytic domain"/>
    <property type="match status" value="1"/>
</dbReference>
<dbReference type="InterPro" id="IPR006119">
    <property type="entry name" value="Resolv_N"/>
</dbReference>
<sequence>MLADLASGVIDGVSFYTLDRLVRQPRDLEDLIDIIDYVQRPAIGATGGRMNLINDNDRHMARMMCVMALKSSEDSSRRVARMHLSAAQQGSIQGRMAYGWICKGPDKDKLLHTEAAIVRDIFSGCLNGETAYSLATDLNLRQVPPPEARTWSSIMVNKMLRNPRYAGMVSYGGKHRVDPATDWEGWSRVPRPRRRRRLPDPHPRGTDRVQHRPTERTHLVMSLSETEQ</sequence>
<reference evidence="3" key="1">
    <citation type="submission" date="2021-06" db="EMBL/GenBank/DDBJ databases">
        <authorList>
            <person name="Arsene-Ploetze F."/>
        </authorList>
    </citation>
    <scope>NUCLEOTIDE SEQUENCE</scope>
    <source>
        <strain evidence="3">SBRY1</strain>
    </source>
</reference>
<feature type="region of interest" description="Disordered" evidence="1">
    <location>
        <begin position="192"/>
        <end position="228"/>
    </location>
</feature>
<keyword evidence="4" id="KW-1185">Reference proteome</keyword>
<name>A0A9W4H8L6_9ACTN</name>
<evidence type="ECO:0000259" key="2">
    <source>
        <dbReference type="PROSITE" id="PS51737"/>
    </source>
</evidence>
<dbReference type="Proteomes" id="UP001153328">
    <property type="component" value="Unassembled WGS sequence"/>
</dbReference>
<dbReference type="Pfam" id="PF00239">
    <property type="entry name" value="Resolvase"/>
    <property type="match status" value="1"/>
</dbReference>
<gene>
    <name evidence="3" type="ORF">SBRY_90141</name>
</gene>
<dbReference type="InterPro" id="IPR050639">
    <property type="entry name" value="SSR_resolvase"/>
</dbReference>
<dbReference type="EMBL" id="CAJVAX010000023">
    <property type="protein sequence ID" value="CAG7658080.1"/>
    <property type="molecule type" value="Genomic_DNA"/>
</dbReference>
<organism evidence="3 4">
    <name type="scientific">Actinacidiphila bryophytorum</name>
    <dbReference type="NCBI Taxonomy" id="1436133"/>
    <lineage>
        <taxon>Bacteria</taxon>
        <taxon>Bacillati</taxon>
        <taxon>Actinomycetota</taxon>
        <taxon>Actinomycetes</taxon>
        <taxon>Kitasatosporales</taxon>
        <taxon>Streptomycetaceae</taxon>
        <taxon>Actinacidiphila</taxon>
    </lineage>
</organism>
<feature type="compositionally biased region" description="Basic and acidic residues" evidence="1">
    <location>
        <begin position="198"/>
        <end position="218"/>
    </location>
</feature>
<dbReference type="GO" id="GO:0000150">
    <property type="term" value="F:DNA strand exchange activity"/>
    <property type="evidence" value="ECO:0007669"/>
    <property type="project" value="InterPro"/>
</dbReference>
<dbReference type="InterPro" id="IPR038109">
    <property type="entry name" value="DNA_bind_recomb_sf"/>
</dbReference>
<evidence type="ECO:0000313" key="3">
    <source>
        <dbReference type="EMBL" id="CAG7658080.1"/>
    </source>
</evidence>
<dbReference type="PANTHER" id="PTHR30461:SF23">
    <property type="entry name" value="DNA RECOMBINASE-RELATED"/>
    <property type="match status" value="1"/>
</dbReference>
<dbReference type="PANTHER" id="PTHR30461">
    <property type="entry name" value="DNA-INVERTASE FROM LAMBDOID PROPHAGE"/>
    <property type="match status" value="1"/>
</dbReference>
<protein>
    <recommendedName>
        <fullName evidence="2">Recombinase domain-containing protein</fullName>
    </recommendedName>
</protein>
<evidence type="ECO:0000256" key="1">
    <source>
        <dbReference type="SAM" id="MobiDB-lite"/>
    </source>
</evidence>
<dbReference type="InterPro" id="IPR036162">
    <property type="entry name" value="Resolvase-like_N_sf"/>
</dbReference>
<dbReference type="GO" id="GO:0003677">
    <property type="term" value="F:DNA binding"/>
    <property type="evidence" value="ECO:0007669"/>
    <property type="project" value="InterPro"/>
</dbReference>